<accession>A0A2Z7BD50</accession>
<evidence type="ECO:0000313" key="1">
    <source>
        <dbReference type="EMBL" id="KZV32404.1"/>
    </source>
</evidence>
<dbReference type="CDD" id="cd09272">
    <property type="entry name" value="RNase_HI_RT_Ty1"/>
    <property type="match status" value="1"/>
</dbReference>
<evidence type="ECO:0000313" key="2">
    <source>
        <dbReference type="Proteomes" id="UP000250235"/>
    </source>
</evidence>
<gene>
    <name evidence="1" type="ORF">F511_03687</name>
</gene>
<dbReference type="Proteomes" id="UP000250235">
    <property type="component" value="Unassembled WGS sequence"/>
</dbReference>
<organism evidence="1 2">
    <name type="scientific">Dorcoceras hygrometricum</name>
    <dbReference type="NCBI Taxonomy" id="472368"/>
    <lineage>
        <taxon>Eukaryota</taxon>
        <taxon>Viridiplantae</taxon>
        <taxon>Streptophyta</taxon>
        <taxon>Embryophyta</taxon>
        <taxon>Tracheophyta</taxon>
        <taxon>Spermatophyta</taxon>
        <taxon>Magnoliopsida</taxon>
        <taxon>eudicotyledons</taxon>
        <taxon>Gunneridae</taxon>
        <taxon>Pentapetalae</taxon>
        <taxon>asterids</taxon>
        <taxon>lamiids</taxon>
        <taxon>Lamiales</taxon>
        <taxon>Gesneriaceae</taxon>
        <taxon>Didymocarpoideae</taxon>
        <taxon>Trichosporeae</taxon>
        <taxon>Loxocarpinae</taxon>
        <taxon>Dorcoceras</taxon>
    </lineage>
</organism>
<proteinExistence type="predicted"/>
<dbReference type="PANTHER" id="PTHR11439">
    <property type="entry name" value="GAG-POL-RELATED RETROTRANSPOSON"/>
    <property type="match status" value="1"/>
</dbReference>
<reference evidence="1 2" key="1">
    <citation type="journal article" date="2015" name="Proc. Natl. Acad. Sci. U.S.A.">
        <title>The resurrection genome of Boea hygrometrica: A blueprint for survival of dehydration.</title>
        <authorList>
            <person name="Xiao L."/>
            <person name="Yang G."/>
            <person name="Zhang L."/>
            <person name="Yang X."/>
            <person name="Zhao S."/>
            <person name="Ji Z."/>
            <person name="Zhou Q."/>
            <person name="Hu M."/>
            <person name="Wang Y."/>
            <person name="Chen M."/>
            <person name="Xu Y."/>
            <person name="Jin H."/>
            <person name="Xiao X."/>
            <person name="Hu G."/>
            <person name="Bao F."/>
            <person name="Hu Y."/>
            <person name="Wan P."/>
            <person name="Li L."/>
            <person name="Deng X."/>
            <person name="Kuang T."/>
            <person name="Xiang C."/>
            <person name="Zhu J.K."/>
            <person name="Oliver M.J."/>
            <person name="He Y."/>
        </authorList>
    </citation>
    <scope>NUCLEOTIDE SEQUENCE [LARGE SCALE GENOMIC DNA]</scope>
    <source>
        <strain evidence="2">cv. XS01</strain>
    </source>
</reference>
<protein>
    <submittedName>
        <fullName evidence="1">Uncharacterized protein</fullName>
    </submittedName>
</protein>
<dbReference type="AlphaFoldDB" id="A0A2Z7BD50"/>
<sequence>MVTQTKEKRMPTWMDDYVSGEGLSEEEVEAYMVQEVIADYPILFEEVVKHEKRRKAMDSEISSIEKNQNLGAHGPGDEDLFAFTDSDYAGDEADSRSTSGYVFLLSSGAVSWMSKKQPIVTLSTTEAESVADAACASQVVWMRQVLKNLSHNKKSSTTIMCYNSSTIKLSKNPVLHGRCKHIRVRFHFLRNLARDGEIELVHCGTQEQAADLMTKALKIDTFEKHRKKMGMVDVSELN</sequence>
<dbReference type="PANTHER" id="PTHR11439:SF517">
    <property type="entry name" value="CYSTEINE-RICH RLK (RECEPTOR-LIKE PROTEIN KINASE) 8"/>
    <property type="match status" value="1"/>
</dbReference>
<dbReference type="OrthoDB" id="1935999at2759"/>
<dbReference type="EMBL" id="KV006883">
    <property type="protein sequence ID" value="KZV32404.1"/>
    <property type="molecule type" value="Genomic_DNA"/>
</dbReference>
<name>A0A2Z7BD50_9LAMI</name>
<keyword evidence="2" id="KW-1185">Reference proteome</keyword>